<evidence type="ECO:0000313" key="2">
    <source>
        <dbReference type="Proteomes" id="UP000006427"/>
    </source>
</evidence>
<dbReference type="AlphaFoldDB" id="D2Z6J6"/>
<name>D2Z6J6_9BACT</name>
<gene>
    <name evidence="1" type="ORF">Dpep_1067</name>
</gene>
<evidence type="ECO:0008006" key="3">
    <source>
        <dbReference type="Google" id="ProtNLM"/>
    </source>
</evidence>
<proteinExistence type="predicted"/>
<comment type="caution">
    <text evidence="1">The sequence shown here is derived from an EMBL/GenBank/DDBJ whole genome shotgun (WGS) entry which is preliminary data.</text>
</comment>
<dbReference type="PROSITE" id="PS51257">
    <property type="entry name" value="PROKAR_LIPOPROTEIN"/>
    <property type="match status" value="1"/>
</dbReference>
<dbReference type="Proteomes" id="UP000006427">
    <property type="component" value="Unassembled WGS sequence"/>
</dbReference>
<evidence type="ECO:0000313" key="1">
    <source>
        <dbReference type="EMBL" id="EFC91093.1"/>
    </source>
</evidence>
<dbReference type="EMBL" id="ABTR02000001">
    <property type="protein sequence ID" value="EFC91093.1"/>
    <property type="molecule type" value="Genomic_DNA"/>
</dbReference>
<reference evidence="1 2" key="1">
    <citation type="journal article" date="2010" name="Stand. Genomic Sci.">
        <title>Permanent draft genome sequence of Dethiosulfovibrio peptidovorans type strain (SEBR 4207).</title>
        <authorList>
            <person name="Labutti K."/>
            <person name="Mayilraj S."/>
            <person name="Clum A."/>
            <person name="Lucas S."/>
            <person name="Glavina Del Rio T."/>
            <person name="Nolan M."/>
            <person name="Tice H."/>
            <person name="Cheng J.F."/>
            <person name="Pitluck S."/>
            <person name="Liolios K."/>
            <person name="Ivanova N."/>
            <person name="Mavromatis K."/>
            <person name="Mikhailova N."/>
            <person name="Pati A."/>
            <person name="Goodwin L."/>
            <person name="Chen A."/>
            <person name="Palaniappan K."/>
            <person name="Land M."/>
            <person name="Hauser L."/>
            <person name="Chang Y.J."/>
            <person name="Jeffries C.D."/>
            <person name="Rohde M."/>
            <person name="Spring S."/>
            <person name="Goker M."/>
            <person name="Woyke T."/>
            <person name="Bristow J."/>
            <person name="Eisen J.A."/>
            <person name="Markowitz V."/>
            <person name="Hugenholtz P."/>
            <person name="Kyrpides N.C."/>
            <person name="Klenk H.P."/>
            <person name="Lapidus A."/>
        </authorList>
    </citation>
    <scope>NUCLEOTIDE SEQUENCE [LARGE SCALE GENOMIC DNA]</scope>
    <source>
        <strain evidence="1 2">DSM 11002</strain>
    </source>
</reference>
<organism evidence="1 2">
    <name type="scientific">Dethiosulfovibrio peptidovorans DSM 11002</name>
    <dbReference type="NCBI Taxonomy" id="469381"/>
    <lineage>
        <taxon>Bacteria</taxon>
        <taxon>Thermotogati</taxon>
        <taxon>Synergistota</taxon>
        <taxon>Synergistia</taxon>
        <taxon>Synergistales</taxon>
        <taxon>Dethiosulfovibrionaceae</taxon>
        <taxon>Dethiosulfovibrio</taxon>
    </lineage>
</organism>
<protein>
    <recommendedName>
        <fullName evidence="3">Lipoprotein</fullName>
    </recommendedName>
</protein>
<keyword evidence="2" id="KW-1185">Reference proteome</keyword>
<accession>D2Z6J6</accession>
<dbReference type="PaxDb" id="469381-Dpep_1067"/>
<sequence length="32" mass="3408">MNRFTDFKVASATIVMSLVISCRSYPGASVGV</sequence>